<feature type="transmembrane region" description="Helical" evidence="7">
    <location>
        <begin position="242"/>
        <end position="265"/>
    </location>
</feature>
<name>A0A934JT31_9GAMM</name>
<dbReference type="PIRSF" id="PIRSF006066">
    <property type="entry name" value="HI0050"/>
    <property type="match status" value="1"/>
</dbReference>
<evidence type="ECO:0000256" key="5">
    <source>
        <dbReference type="ARBA" id="ARBA00022989"/>
    </source>
</evidence>
<keyword evidence="2" id="KW-1003">Cell membrane</keyword>
<feature type="domain" description="TRAP C4-dicarboxylate transport system permease DctM subunit" evidence="8">
    <location>
        <begin position="6"/>
        <end position="415"/>
    </location>
</feature>
<accession>A0A934JT31</accession>
<keyword evidence="7" id="KW-0813">Transport</keyword>
<evidence type="ECO:0000259" key="8">
    <source>
        <dbReference type="Pfam" id="PF06808"/>
    </source>
</evidence>
<feature type="transmembrane region" description="Helical" evidence="7">
    <location>
        <begin position="52"/>
        <end position="73"/>
    </location>
</feature>
<evidence type="ECO:0000256" key="7">
    <source>
        <dbReference type="RuleBase" id="RU369079"/>
    </source>
</evidence>
<dbReference type="GO" id="GO:0022857">
    <property type="term" value="F:transmembrane transporter activity"/>
    <property type="evidence" value="ECO:0007669"/>
    <property type="project" value="UniProtKB-UniRule"/>
</dbReference>
<feature type="transmembrane region" description="Helical" evidence="7">
    <location>
        <begin position="133"/>
        <end position="158"/>
    </location>
</feature>
<comment type="subunit">
    <text evidence="7">The complex comprises the extracytoplasmic solute receptor protein and the two transmembrane proteins.</text>
</comment>
<feature type="transmembrane region" description="Helical" evidence="7">
    <location>
        <begin position="6"/>
        <end position="31"/>
    </location>
</feature>
<comment type="subcellular location">
    <subcellularLocation>
        <location evidence="1 7">Cell inner membrane</location>
        <topology evidence="1 7">Multi-pass membrane protein</topology>
    </subcellularLocation>
</comment>
<keyword evidence="10" id="KW-1185">Reference proteome</keyword>
<comment type="caution">
    <text evidence="9">The sequence shown here is derived from an EMBL/GenBank/DDBJ whole genome shotgun (WGS) entry which is preliminary data.</text>
</comment>
<dbReference type="InterPro" id="IPR010656">
    <property type="entry name" value="DctM"/>
</dbReference>
<dbReference type="NCBIfam" id="TIGR00786">
    <property type="entry name" value="dctM"/>
    <property type="match status" value="1"/>
</dbReference>
<sequence>MWLIPIVFIVLLISGTAFAYLMGAVSVVTFIAVDKAQYLSILPQRIFAQLDVFAFMAMPLFILTAEIMSRAGVTRSLIDFAMSTVGRFKGGLGHVNILTSVFFAGISGSAIADSAALSRTFVPEMKARGYNPYYAGAITAASSMIGPIIPPSIIMIIYGGLTGASVAALFAAGIIPGLLLAVSLLVLNSIIAHVKGHPGGANDNADLPKFLPSLLNALPALCLPVVILGSLVFGLATPTEGSAVAVLVALCAGQFYKGLSFRMIYDAMEATARMTGTIFIILAAISVLGYLAGQMGWSSALAGWVESFGLTGTQYLFFLVGIFLIAGMFMDTPVALTLLIPLFAPQALEQGISPIHLGVVLCFNLCVGLITPPLGKCLVVVSALTKLNYWRLAYAVLPFIFVQILLLMALVYWPSISLFVPSLFGFSVK</sequence>
<evidence type="ECO:0000256" key="1">
    <source>
        <dbReference type="ARBA" id="ARBA00004429"/>
    </source>
</evidence>
<gene>
    <name evidence="9" type="ORF">I8J31_02575</name>
</gene>
<feature type="transmembrane region" description="Helical" evidence="7">
    <location>
        <begin position="277"/>
        <end position="297"/>
    </location>
</feature>
<dbReference type="GO" id="GO:0005886">
    <property type="term" value="C:plasma membrane"/>
    <property type="evidence" value="ECO:0007669"/>
    <property type="project" value="UniProtKB-SubCell"/>
</dbReference>
<dbReference type="EMBL" id="JAEMNX010000002">
    <property type="protein sequence ID" value="MBJ7536562.1"/>
    <property type="molecule type" value="Genomic_DNA"/>
</dbReference>
<evidence type="ECO:0000256" key="6">
    <source>
        <dbReference type="ARBA" id="ARBA00023136"/>
    </source>
</evidence>
<keyword evidence="5 7" id="KW-1133">Transmembrane helix</keyword>
<keyword evidence="3 7" id="KW-0997">Cell inner membrane</keyword>
<evidence type="ECO:0000256" key="3">
    <source>
        <dbReference type="ARBA" id="ARBA00022519"/>
    </source>
</evidence>
<evidence type="ECO:0000313" key="10">
    <source>
        <dbReference type="Proteomes" id="UP000628710"/>
    </source>
</evidence>
<organism evidence="9 10">
    <name type="scientific">Marinomonas transparens</name>
    <dbReference type="NCBI Taxonomy" id="2795388"/>
    <lineage>
        <taxon>Bacteria</taxon>
        <taxon>Pseudomonadati</taxon>
        <taxon>Pseudomonadota</taxon>
        <taxon>Gammaproteobacteria</taxon>
        <taxon>Oceanospirillales</taxon>
        <taxon>Oceanospirillaceae</taxon>
        <taxon>Marinomonas</taxon>
    </lineage>
</organism>
<protein>
    <recommendedName>
        <fullName evidence="7">TRAP transporter large permease protein</fullName>
    </recommendedName>
</protein>
<dbReference type="PANTHER" id="PTHR33362">
    <property type="entry name" value="SIALIC ACID TRAP TRANSPORTER PERMEASE PROTEIN SIAT-RELATED"/>
    <property type="match status" value="1"/>
</dbReference>
<feature type="transmembrane region" description="Helical" evidence="7">
    <location>
        <begin position="392"/>
        <end position="413"/>
    </location>
</feature>
<proteinExistence type="inferred from homology"/>
<dbReference type="InterPro" id="IPR004681">
    <property type="entry name" value="TRAP_DctM"/>
</dbReference>
<dbReference type="PANTHER" id="PTHR33362:SF2">
    <property type="entry name" value="TRAP TRANSPORTER LARGE PERMEASE PROTEIN"/>
    <property type="match status" value="1"/>
</dbReference>
<keyword evidence="4 7" id="KW-0812">Transmembrane</keyword>
<feature type="transmembrane region" description="Helical" evidence="7">
    <location>
        <begin position="214"/>
        <end position="236"/>
    </location>
</feature>
<keyword evidence="6 7" id="KW-0472">Membrane</keyword>
<feature type="transmembrane region" description="Helical" evidence="7">
    <location>
        <begin position="355"/>
        <end position="372"/>
    </location>
</feature>
<evidence type="ECO:0000256" key="2">
    <source>
        <dbReference type="ARBA" id="ARBA00022475"/>
    </source>
</evidence>
<feature type="transmembrane region" description="Helical" evidence="7">
    <location>
        <begin position="164"/>
        <end position="187"/>
    </location>
</feature>
<evidence type="ECO:0000313" key="9">
    <source>
        <dbReference type="EMBL" id="MBJ7536562.1"/>
    </source>
</evidence>
<dbReference type="AlphaFoldDB" id="A0A934JT31"/>
<evidence type="ECO:0000256" key="4">
    <source>
        <dbReference type="ARBA" id="ARBA00022692"/>
    </source>
</evidence>
<dbReference type="Pfam" id="PF06808">
    <property type="entry name" value="DctM"/>
    <property type="match status" value="1"/>
</dbReference>
<feature type="transmembrane region" description="Helical" evidence="7">
    <location>
        <begin position="93"/>
        <end position="112"/>
    </location>
</feature>
<reference evidence="9" key="1">
    <citation type="submission" date="2020-12" db="EMBL/GenBank/DDBJ databases">
        <title>Marinomonas arctica sp. nov., a psychrotolerant bacterium isolated from the Arctic.</title>
        <authorList>
            <person name="Zhang Y."/>
        </authorList>
    </citation>
    <scope>NUCLEOTIDE SEQUENCE</scope>
    <source>
        <strain evidence="9">C1424</strain>
    </source>
</reference>
<dbReference type="RefSeq" id="WP_199466739.1">
    <property type="nucleotide sequence ID" value="NZ_JAEMNX010000002.1"/>
</dbReference>
<comment type="function">
    <text evidence="7">Part of the tripartite ATP-independent periplasmic (TRAP) transport system.</text>
</comment>
<comment type="similarity">
    <text evidence="7">Belongs to the TRAP transporter large permease family.</text>
</comment>
<feature type="transmembrane region" description="Helical" evidence="7">
    <location>
        <begin position="317"/>
        <end position="343"/>
    </location>
</feature>
<dbReference type="Proteomes" id="UP000628710">
    <property type="component" value="Unassembled WGS sequence"/>
</dbReference>